<feature type="region of interest" description="Disordered" evidence="4">
    <location>
        <begin position="1"/>
        <end position="60"/>
    </location>
</feature>
<evidence type="ECO:0000313" key="6">
    <source>
        <dbReference type="EMBL" id="KIM20327.1"/>
    </source>
</evidence>
<dbReference type="Proteomes" id="UP000054097">
    <property type="component" value="Unassembled WGS sequence"/>
</dbReference>
<dbReference type="OrthoDB" id="361383at2759"/>
<gene>
    <name evidence="6" type="ORF">M408DRAFT_139267</name>
</gene>
<dbReference type="GO" id="GO:0003735">
    <property type="term" value="F:structural constituent of ribosome"/>
    <property type="evidence" value="ECO:0007669"/>
    <property type="project" value="InterPro"/>
</dbReference>
<dbReference type="PANTHER" id="PTHR12934:SF11">
    <property type="entry name" value="LARGE RIBOSOMAL SUBUNIT PROTEIN UL15M"/>
    <property type="match status" value="1"/>
</dbReference>
<dbReference type="SUPFAM" id="SSF52080">
    <property type="entry name" value="Ribosomal proteins L15p and L18e"/>
    <property type="match status" value="1"/>
</dbReference>
<dbReference type="InterPro" id="IPR021131">
    <property type="entry name" value="Ribosomal_uL15/eL18"/>
</dbReference>
<dbReference type="InterPro" id="IPR030878">
    <property type="entry name" value="Ribosomal_uL15"/>
</dbReference>
<name>A0A0C2WRW8_SERVB</name>
<feature type="domain" description="Large ribosomal subunit protein uL15/eL18" evidence="5">
    <location>
        <begin position="79"/>
        <end position="156"/>
    </location>
</feature>
<evidence type="ECO:0000256" key="2">
    <source>
        <dbReference type="ARBA" id="ARBA00022980"/>
    </source>
</evidence>
<evidence type="ECO:0000313" key="7">
    <source>
        <dbReference type="Proteomes" id="UP000054097"/>
    </source>
</evidence>
<proteinExistence type="inferred from homology"/>
<evidence type="ECO:0000256" key="4">
    <source>
        <dbReference type="SAM" id="MobiDB-lite"/>
    </source>
</evidence>
<sequence length="240" mass="26176">MPKLIGVSGLKPARGAVHKPKRLGRGGPRGGTSGRGHKGQKSRSGNGKPSAGFEGGQTPITLRFPKRGFKNFTRKDYAPINLDKIQHWIDTGRLNSSPEKPITAYELKQSNCVHGAQDGIKLLGSGLSALRSPIFIKPSKASKSAIRAIEQRGGGIVCQYYNALALRDCLKARTDRKSAAPTRREDITWYSDFKHRGYLDLKTLERWENAAKKWQQMRGTGPVPNSRAPVPGISASPAPL</sequence>
<dbReference type="PANTHER" id="PTHR12934">
    <property type="entry name" value="50S RIBOSOMAL PROTEIN L15"/>
    <property type="match status" value="1"/>
</dbReference>
<comment type="similarity">
    <text evidence="1">Belongs to the universal ribosomal protein uL15 family.</text>
</comment>
<dbReference type="GO" id="GO:0005762">
    <property type="term" value="C:mitochondrial large ribosomal subunit"/>
    <property type="evidence" value="ECO:0007669"/>
    <property type="project" value="TreeGrafter"/>
</dbReference>
<protein>
    <recommendedName>
        <fullName evidence="5">Large ribosomal subunit protein uL15/eL18 domain-containing protein</fullName>
    </recommendedName>
</protein>
<dbReference type="InterPro" id="IPR036227">
    <property type="entry name" value="Ribosomal_uL15/eL18_sf"/>
</dbReference>
<keyword evidence="7" id="KW-1185">Reference proteome</keyword>
<dbReference type="HAMAP" id="MF_01341">
    <property type="entry name" value="Ribosomal_uL15"/>
    <property type="match status" value="1"/>
</dbReference>
<dbReference type="Gene3D" id="3.100.10.10">
    <property type="match status" value="1"/>
</dbReference>
<dbReference type="EMBL" id="KN824445">
    <property type="protein sequence ID" value="KIM20327.1"/>
    <property type="molecule type" value="Genomic_DNA"/>
</dbReference>
<reference evidence="6 7" key="1">
    <citation type="submission" date="2014-04" db="EMBL/GenBank/DDBJ databases">
        <authorList>
            <consortium name="DOE Joint Genome Institute"/>
            <person name="Kuo A."/>
            <person name="Zuccaro A."/>
            <person name="Kohler A."/>
            <person name="Nagy L.G."/>
            <person name="Floudas D."/>
            <person name="Copeland A."/>
            <person name="Barry K.W."/>
            <person name="Cichocki N."/>
            <person name="Veneault-Fourrey C."/>
            <person name="LaButti K."/>
            <person name="Lindquist E.A."/>
            <person name="Lipzen A."/>
            <person name="Lundell T."/>
            <person name="Morin E."/>
            <person name="Murat C."/>
            <person name="Sun H."/>
            <person name="Tunlid A."/>
            <person name="Henrissat B."/>
            <person name="Grigoriev I.V."/>
            <person name="Hibbett D.S."/>
            <person name="Martin F."/>
            <person name="Nordberg H.P."/>
            <person name="Cantor M.N."/>
            <person name="Hua S.X."/>
        </authorList>
    </citation>
    <scope>NUCLEOTIDE SEQUENCE [LARGE SCALE GENOMIC DNA]</scope>
    <source>
        <strain evidence="6 7">MAFF 305830</strain>
    </source>
</reference>
<evidence type="ECO:0000259" key="5">
    <source>
        <dbReference type="Pfam" id="PF00828"/>
    </source>
</evidence>
<dbReference type="AlphaFoldDB" id="A0A0C2WRW8"/>
<reference evidence="7" key="2">
    <citation type="submission" date="2015-01" db="EMBL/GenBank/DDBJ databases">
        <title>Evolutionary Origins and Diversification of the Mycorrhizal Mutualists.</title>
        <authorList>
            <consortium name="DOE Joint Genome Institute"/>
            <consortium name="Mycorrhizal Genomics Consortium"/>
            <person name="Kohler A."/>
            <person name="Kuo A."/>
            <person name="Nagy L.G."/>
            <person name="Floudas D."/>
            <person name="Copeland A."/>
            <person name="Barry K.W."/>
            <person name="Cichocki N."/>
            <person name="Veneault-Fourrey C."/>
            <person name="LaButti K."/>
            <person name="Lindquist E.A."/>
            <person name="Lipzen A."/>
            <person name="Lundell T."/>
            <person name="Morin E."/>
            <person name="Murat C."/>
            <person name="Riley R."/>
            <person name="Ohm R."/>
            <person name="Sun H."/>
            <person name="Tunlid A."/>
            <person name="Henrissat B."/>
            <person name="Grigoriev I.V."/>
            <person name="Hibbett D.S."/>
            <person name="Martin F."/>
        </authorList>
    </citation>
    <scope>NUCLEOTIDE SEQUENCE [LARGE SCALE GENOMIC DNA]</scope>
    <source>
        <strain evidence="7">MAFF 305830</strain>
    </source>
</reference>
<dbReference type="GO" id="GO:0006412">
    <property type="term" value="P:translation"/>
    <property type="evidence" value="ECO:0007669"/>
    <property type="project" value="InterPro"/>
</dbReference>
<evidence type="ECO:0000256" key="3">
    <source>
        <dbReference type="ARBA" id="ARBA00023274"/>
    </source>
</evidence>
<feature type="region of interest" description="Disordered" evidence="4">
    <location>
        <begin position="213"/>
        <end position="240"/>
    </location>
</feature>
<organism evidence="6 7">
    <name type="scientific">Serendipita vermifera MAFF 305830</name>
    <dbReference type="NCBI Taxonomy" id="933852"/>
    <lineage>
        <taxon>Eukaryota</taxon>
        <taxon>Fungi</taxon>
        <taxon>Dikarya</taxon>
        <taxon>Basidiomycota</taxon>
        <taxon>Agaricomycotina</taxon>
        <taxon>Agaricomycetes</taxon>
        <taxon>Sebacinales</taxon>
        <taxon>Serendipitaceae</taxon>
        <taxon>Serendipita</taxon>
    </lineage>
</organism>
<evidence type="ECO:0000256" key="1">
    <source>
        <dbReference type="ARBA" id="ARBA00007320"/>
    </source>
</evidence>
<dbReference type="HOGENOM" id="CLU_055188_5_1_1"/>
<keyword evidence="2" id="KW-0689">Ribosomal protein</keyword>
<keyword evidence="3" id="KW-0687">Ribonucleoprotein</keyword>
<dbReference type="STRING" id="933852.A0A0C2WRW8"/>
<dbReference type="Pfam" id="PF00828">
    <property type="entry name" value="Ribosomal_L27A"/>
    <property type="match status" value="1"/>
</dbReference>
<dbReference type="InterPro" id="IPR005749">
    <property type="entry name" value="Ribosomal_uL15_bac-type"/>
</dbReference>
<accession>A0A0C2WRW8</accession>
<dbReference type="NCBIfam" id="TIGR01071">
    <property type="entry name" value="rplO_bact"/>
    <property type="match status" value="1"/>
</dbReference>
<feature type="compositionally biased region" description="Gly residues" evidence="4">
    <location>
        <begin position="25"/>
        <end position="34"/>
    </location>
</feature>